<evidence type="ECO:0000259" key="2">
    <source>
        <dbReference type="Pfam" id="PF20151"/>
    </source>
</evidence>
<keyword evidence="1" id="KW-0812">Transmembrane</keyword>
<organism evidence="3 4">
    <name type="scientific">Suillus luteus UH-Slu-Lm8-n1</name>
    <dbReference type="NCBI Taxonomy" id="930992"/>
    <lineage>
        <taxon>Eukaryota</taxon>
        <taxon>Fungi</taxon>
        <taxon>Dikarya</taxon>
        <taxon>Basidiomycota</taxon>
        <taxon>Agaricomycotina</taxon>
        <taxon>Agaricomycetes</taxon>
        <taxon>Agaricomycetidae</taxon>
        <taxon>Boletales</taxon>
        <taxon>Suillineae</taxon>
        <taxon>Suillaceae</taxon>
        <taxon>Suillus</taxon>
    </lineage>
</organism>
<name>A0A0D0AZ53_9AGAM</name>
<feature type="domain" description="DUF6533" evidence="2">
    <location>
        <begin position="22"/>
        <end position="61"/>
    </location>
</feature>
<keyword evidence="1" id="KW-0472">Membrane</keyword>
<dbReference type="OrthoDB" id="3038503at2759"/>
<gene>
    <name evidence="3" type="ORF">CY34DRAFT_808132</name>
</gene>
<dbReference type="Proteomes" id="UP000054485">
    <property type="component" value="Unassembled WGS sequence"/>
</dbReference>
<feature type="transmembrane region" description="Helical" evidence="1">
    <location>
        <begin position="20"/>
        <end position="39"/>
    </location>
</feature>
<evidence type="ECO:0000313" key="3">
    <source>
        <dbReference type="EMBL" id="KIK39607.1"/>
    </source>
</evidence>
<keyword evidence="4" id="KW-1185">Reference proteome</keyword>
<dbReference type="Pfam" id="PF20151">
    <property type="entry name" value="DUF6533"/>
    <property type="match status" value="1"/>
</dbReference>
<reference evidence="3 4" key="1">
    <citation type="submission" date="2014-04" db="EMBL/GenBank/DDBJ databases">
        <authorList>
            <consortium name="DOE Joint Genome Institute"/>
            <person name="Kuo A."/>
            <person name="Ruytinx J."/>
            <person name="Rineau F."/>
            <person name="Colpaert J."/>
            <person name="Kohler A."/>
            <person name="Nagy L.G."/>
            <person name="Floudas D."/>
            <person name="Copeland A."/>
            <person name="Barry K.W."/>
            <person name="Cichocki N."/>
            <person name="Veneault-Fourrey C."/>
            <person name="LaButti K."/>
            <person name="Lindquist E.A."/>
            <person name="Lipzen A."/>
            <person name="Lundell T."/>
            <person name="Morin E."/>
            <person name="Murat C."/>
            <person name="Sun H."/>
            <person name="Tunlid A."/>
            <person name="Henrissat B."/>
            <person name="Grigoriev I.V."/>
            <person name="Hibbett D.S."/>
            <person name="Martin F."/>
            <person name="Nordberg H.P."/>
            <person name="Cantor M.N."/>
            <person name="Hua S.X."/>
        </authorList>
    </citation>
    <scope>NUCLEOTIDE SEQUENCE [LARGE SCALE GENOMIC DNA]</scope>
    <source>
        <strain evidence="3 4">UH-Slu-Lm8-n1</strain>
    </source>
</reference>
<keyword evidence="1" id="KW-1133">Transmembrane helix</keyword>
<dbReference type="HOGENOM" id="CLU_2348089_0_0_1"/>
<proteinExistence type="predicted"/>
<protein>
    <recommendedName>
        <fullName evidence="2">DUF6533 domain-containing protein</fullName>
    </recommendedName>
</protein>
<reference evidence="4" key="2">
    <citation type="submission" date="2015-01" db="EMBL/GenBank/DDBJ databases">
        <title>Evolutionary Origins and Diversification of the Mycorrhizal Mutualists.</title>
        <authorList>
            <consortium name="DOE Joint Genome Institute"/>
            <consortium name="Mycorrhizal Genomics Consortium"/>
            <person name="Kohler A."/>
            <person name="Kuo A."/>
            <person name="Nagy L.G."/>
            <person name="Floudas D."/>
            <person name="Copeland A."/>
            <person name="Barry K.W."/>
            <person name="Cichocki N."/>
            <person name="Veneault-Fourrey C."/>
            <person name="LaButti K."/>
            <person name="Lindquist E.A."/>
            <person name="Lipzen A."/>
            <person name="Lundell T."/>
            <person name="Morin E."/>
            <person name="Murat C."/>
            <person name="Riley R."/>
            <person name="Ohm R."/>
            <person name="Sun H."/>
            <person name="Tunlid A."/>
            <person name="Henrissat B."/>
            <person name="Grigoriev I.V."/>
            <person name="Hibbett D.S."/>
            <person name="Martin F."/>
        </authorList>
    </citation>
    <scope>NUCLEOTIDE SEQUENCE [LARGE SCALE GENOMIC DNA]</scope>
    <source>
        <strain evidence="4">UH-Slu-Lm8-n1</strain>
    </source>
</reference>
<dbReference type="InParanoid" id="A0A0D0AZ53"/>
<accession>A0A0D0AZ53</accession>
<dbReference type="InterPro" id="IPR045340">
    <property type="entry name" value="DUF6533"/>
</dbReference>
<dbReference type="AlphaFoldDB" id="A0A0D0AZ53"/>
<evidence type="ECO:0000256" key="1">
    <source>
        <dbReference type="SAM" id="Phobius"/>
    </source>
</evidence>
<evidence type="ECO:0000313" key="4">
    <source>
        <dbReference type="Proteomes" id="UP000054485"/>
    </source>
</evidence>
<sequence length="97" mass="11001">MTVIYDDPSLWPIIELDLFFSYWMVAAGVVVVYDWVLSLGQEIELIWATLVSHYYAVSRYTLYCDTILCCVSSAIYAISLSARCRVSEIQTSELGSI</sequence>
<dbReference type="EMBL" id="KN835336">
    <property type="protein sequence ID" value="KIK39607.1"/>
    <property type="molecule type" value="Genomic_DNA"/>
</dbReference>